<reference evidence="3" key="2">
    <citation type="journal article" date="2023" name="Int. J. Mol. Sci.">
        <title>De Novo Assembly and Annotation of 11 Diverse Shrub Willow (Salix) Genomes Reveals Novel Gene Organization in Sex-Linked Regions.</title>
        <authorList>
            <person name="Hyden B."/>
            <person name="Feng K."/>
            <person name="Yates T.B."/>
            <person name="Jawdy S."/>
            <person name="Cereghino C."/>
            <person name="Smart L.B."/>
            <person name="Muchero W."/>
        </authorList>
    </citation>
    <scope>NUCLEOTIDE SEQUENCE</scope>
    <source>
        <tissue evidence="3">Shoot tip</tissue>
    </source>
</reference>
<accession>A0A9Q1APN7</accession>
<dbReference type="Pfam" id="PF03385">
    <property type="entry name" value="STELLO"/>
    <property type="match status" value="1"/>
</dbReference>
<keyword evidence="4" id="KW-1185">Reference proteome</keyword>
<comment type="caution">
    <text evidence="3">The sequence shown here is derived from an EMBL/GenBank/DDBJ whole genome shotgun (WGS) entry which is preliminary data.</text>
</comment>
<dbReference type="EMBL" id="JAPFFM010000001">
    <property type="protein sequence ID" value="KAJ6778676.1"/>
    <property type="molecule type" value="Genomic_DNA"/>
</dbReference>
<keyword evidence="2" id="KW-1133">Transmembrane helix</keyword>
<protein>
    <submittedName>
        <fullName evidence="3">GLYCOSYLTRANSFERASE STELLO2-RELATED</fullName>
    </submittedName>
</protein>
<evidence type="ECO:0000256" key="1">
    <source>
        <dbReference type="SAM" id="MobiDB-lite"/>
    </source>
</evidence>
<keyword evidence="2" id="KW-0812">Transmembrane</keyword>
<dbReference type="PANTHER" id="PTHR31362">
    <property type="entry name" value="GLYCOSYLTRANSFERASE STELLO1-RELATED"/>
    <property type="match status" value="1"/>
</dbReference>
<feature type="transmembrane region" description="Helical" evidence="2">
    <location>
        <begin position="51"/>
        <end position="70"/>
    </location>
</feature>
<evidence type="ECO:0000313" key="3">
    <source>
        <dbReference type="EMBL" id="KAJ6778676.1"/>
    </source>
</evidence>
<name>A0A9Q1APN7_9ROSI</name>
<evidence type="ECO:0000313" key="4">
    <source>
        <dbReference type="Proteomes" id="UP001151752"/>
    </source>
</evidence>
<dbReference type="AlphaFoldDB" id="A0A9Q1APN7"/>
<reference evidence="3" key="1">
    <citation type="submission" date="2022-11" db="EMBL/GenBank/DDBJ databases">
        <authorList>
            <person name="Hyden B.L."/>
            <person name="Feng K."/>
            <person name="Yates T."/>
            <person name="Jawdy S."/>
            <person name="Smart L.B."/>
            <person name="Muchero W."/>
        </authorList>
    </citation>
    <scope>NUCLEOTIDE SEQUENCE</scope>
    <source>
        <tissue evidence="3">Shoot tip</tissue>
    </source>
</reference>
<keyword evidence="2" id="KW-0472">Membrane</keyword>
<gene>
    <name evidence="3" type="ORF">OIU74_002462</name>
</gene>
<organism evidence="3 4">
    <name type="scientific">Salix koriyanagi</name>
    <dbReference type="NCBI Taxonomy" id="2511006"/>
    <lineage>
        <taxon>Eukaryota</taxon>
        <taxon>Viridiplantae</taxon>
        <taxon>Streptophyta</taxon>
        <taxon>Embryophyta</taxon>
        <taxon>Tracheophyta</taxon>
        <taxon>Spermatophyta</taxon>
        <taxon>Magnoliopsida</taxon>
        <taxon>eudicotyledons</taxon>
        <taxon>Gunneridae</taxon>
        <taxon>Pentapetalae</taxon>
        <taxon>rosids</taxon>
        <taxon>fabids</taxon>
        <taxon>Malpighiales</taxon>
        <taxon>Salicaceae</taxon>
        <taxon>Saliceae</taxon>
        <taxon>Salix</taxon>
    </lineage>
</organism>
<evidence type="ECO:0000256" key="2">
    <source>
        <dbReference type="SAM" id="Phobius"/>
    </source>
</evidence>
<dbReference type="PANTHER" id="PTHR31362:SF0">
    <property type="entry name" value="EXOSTOSIN DOMAIN-CONTAINING PROTEIN-RELATED"/>
    <property type="match status" value="1"/>
</dbReference>
<feature type="region of interest" description="Disordered" evidence="1">
    <location>
        <begin position="1"/>
        <end position="22"/>
    </location>
</feature>
<sequence>MLVQDRVRANPYPKSPKSKIKPTINHHHEDLHQRFSESKSLDFSTWVSENFYKIITVTVLIATVAAIFFLRSSGDTAAFLYLQSQAQPLDKAHHFPRINWNNIPAIIDKSSPYANFPQQASLGYRVSGYVPFDSYLRKSVGYLFAIQHGAKKIFDADDRGEVIDDDLGKHFDVELIGEGARQETILQYSHEDENRSVVNPYVHFGQRTVWPRGLPLENVGEIGHEEFYTEIFGGKQFIQQGISNGLPDVDSVFYYTRKTSLEAFDIRFDERAPKVAMPQGVMVPVNSFNTIYHSSAFWGLMLPVSVSTMASDVLRGYWGQRLLWEIGGYVVVYPPTVHRYDTVGGYPFSEEKDLHVNVGRLVKFLVAWRSSEHMLFEKILELSFAMAEEGFWSEQDVKFTAAWLQDLLAVGYRQPRLMSFELDRPRATIGHGDRKEFVPRKFPSVHLGVEETGTVNYEIANLIRWRKNFGNVVLIMFCNGPVERTALEWRLLYGRIFKTVIILSWQKNEDLAVEAGHLDHMYKLDRNTEAGELVNIEILESICNPFCIEILLVGDYDLGKHHTLQLTLLFTCAIRNEFNHQDDTILNYWNLLQADKAKLWITDKVSKSWTTVSTNRNTDWYAKQAEMVKKVVGSMPVHFQVNYKGAMKSDQSLVIGSSDIFYIPQHFVADFVDLVGLVGDLDIHQKVAIPMFFMSMDSPQNFDSVLSTMVYKRKPPPDNSTLYSAQAPAVHPWNVSSEQDFIKLIRIMAEGDPLLMELV</sequence>
<dbReference type="InterPro" id="IPR005049">
    <property type="entry name" value="STL-like"/>
</dbReference>
<dbReference type="Proteomes" id="UP001151752">
    <property type="component" value="Chromosome 16"/>
</dbReference>
<proteinExistence type="predicted"/>